<keyword evidence="3" id="KW-1185">Reference proteome</keyword>
<proteinExistence type="predicted"/>
<sequence length="175" mass="18663">MIAGITSAGWTRGVVGTVYTTGARISAVFGSLIRRRYAGHSISCFDDHPLSLVRFGSMVCLPCIEGLLQNTGLEASLRGTSSARTQLLPGRRGLIVLPFRLALRSSIRATSWTNTSAKASGTPTMFYELAEDHPIEIPPPAPALTPPSQSTCTHKYGPVQAIPPPSSTTLPDHHL</sequence>
<name>A0A5C3NYG9_9APHY</name>
<feature type="region of interest" description="Disordered" evidence="1">
    <location>
        <begin position="137"/>
        <end position="175"/>
    </location>
</feature>
<evidence type="ECO:0000313" key="2">
    <source>
        <dbReference type="EMBL" id="TFK78493.1"/>
    </source>
</evidence>
<accession>A0A5C3NYG9</accession>
<evidence type="ECO:0000256" key="1">
    <source>
        <dbReference type="SAM" id="MobiDB-lite"/>
    </source>
</evidence>
<gene>
    <name evidence="2" type="ORF">K466DRAFT_75841</name>
</gene>
<evidence type="ECO:0000313" key="3">
    <source>
        <dbReference type="Proteomes" id="UP000308197"/>
    </source>
</evidence>
<protein>
    <submittedName>
        <fullName evidence="2">Uncharacterized protein</fullName>
    </submittedName>
</protein>
<dbReference type="EMBL" id="ML212497">
    <property type="protein sequence ID" value="TFK78493.1"/>
    <property type="molecule type" value="Genomic_DNA"/>
</dbReference>
<dbReference type="AlphaFoldDB" id="A0A5C3NYG9"/>
<dbReference type="InParanoid" id="A0A5C3NYG9"/>
<reference evidence="2 3" key="1">
    <citation type="journal article" date="2019" name="Nat. Ecol. Evol.">
        <title>Megaphylogeny resolves global patterns of mushroom evolution.</title>
        <authorList>
            <person name="Varga T."/>
            <person name="Krizsan K."/>
            <person name="Foldi C."/>
            <person name="Dima B."/>
            <person name="Sanchez-Garcia M."/>
            <person name="Sanchez-Ramirez S."/>
            <person name="Szollosi G.J."/>
            <person name="Szarkandi J.G."/>
            <person name="Papp V."/>
            <person name="Albert L."/>
            <person name="Andreopoulos W."/>
            <person name="Angelini C."/>
            <person name="Antonin V."/>
            <person name="Barry K.W."/>
            <person name="Bougher N.L."/>
            <person name="Buchanan P."/>
            <person name="Buyck B."/>
            <person name="Bense V."/>
            <person name="Catcheside P."/>
            <person name="Chovatia M."/>
            <person name="Cooper J."/>
            <person name="Damon W."/>
            <person name="Desjardin D."/>
            <person name="Finy P."/>
            <person name="Geml J."/>
            <person name="Haridas S."/>
            <person name="Hughes K."/>
            <person name="Justo A."/>
            <person name="Karasinski D."/>
            <person name="Kautmanova I."/>
            <person name="Kiss B."/>
            <person name="Kocsube S."/>
            <person name="Kotiranta H."/>
            <person name="LaButti K.M."/>
            <person name="Lechner B.E."/>
            <person name="Liimatainen K."/>
            <person name="Lipzen A."/>
            <person name="Lukacs Z."/>
            <person name="Mihaltcheva S."/>
            <person name="Morgado L.N."/>
            <person name="Niskanen T."/>
            <person name="Noordeloos M.E."/>
            <person name="Ohm R.A."/>
            <person name="Ortiz-Santana B."/>
            <person name="Ovrebo C."/>
            <person name="Racz N."/>
            <person name="Riley R."/>
            <person name="Savchenko A."/>
            <person name="Shiryaev A."/>
            <person name="Soop K."/>
            <person name="Spirin V."/>
            <person name="Szebenyi C."/>
            <person name="Tomsovsky M."/>
            <person name="Tulloss R.E."/>
            <person name="Uehling J."/>
            <person name="Grigoriev I.V."/>
            <person name="Vagvolgyi C."/>
            <person name="Papp T."/>
            <person name="Martin F.M."/>
            <person name="Miettinen O."/>
            <person name="Hibbett D.S."/>
            <person name="Nagy L.G."/>
        </authorList>
    </citation>
    <scope>NUCLEOTIDE SEQUENCE [LARGE SCALE GENOMIC DNA]</scope>
    <source>
        <strain evidence="2 3">HHB13444</strain>
    </source>
</reference>
<organism evidence="2 3">
    <name type="scientific">Polyporus arcularius HHB13444</name>
    <dbReference type="NCBI Taxonomy" id="1314778"/>
    <lineage>
        <taxon>Eukaryota</taxon>
        <taxon>Fungi</taxon>
        <taxon>Dikarya</taxon>
        <taxon>Basidiomycota</taxon>
        <taxon>Agaricomycotina</taxon>
        <taxon>Agaricomycetes</taxon>
        <taxon>Polyporales</taxon>
        <taxon>Polyporaceae</taxon>
        <taxon>Polyporus</taxon>
    </lineage>
</organism>
<dbReference type="Proteomes" id="UP000308197">
    <property type="component" value="Unassembled WGS sequence"/>
</dbReference>